<evidence type="ECO:0000256" key="1">
    <source>
        <dbReference type="SAM" id="Phobius"/>
    </source>
</evidence>
<keyword evidence="1" id="KW-0472">Membrane</keyword>
<feature type="transmembrane region" description="Helical" evidence="1">
    <location>
        <begin position="184"/>
        <end position="203"/>
    </location>
</feature>
<feature type="transmembrane region" description="Helical" evidence="1">
    <location>
        <begin position="20"/>
        <end position="39"/>
    </location>
</feature>
<accession>A0ABT6YTS6</accession>
<keyword evidence="3" id="KW-1185">Reference proteome</keyword>
<proteinExistence type="predicted"/>
<dbReference type="Proteomes" id="UP001236569">
    <property type="component" value="Unassembled WGS sequence"/>
</dbReference>
<comment type="caution">
    <text evidence="2">The sequence shown here is derived from an EMBL/GenBank/DDBJ whole genome shotgun (WGS) entry which is preliminary data.</text>
</comment>
<protein>
    <submittedName>
        <fullName evidence="2">DoxX family protein</fullName>
    </submittedName>
</protein>
<evidence type="ECO:0000313" key="2">
    <source>
        <dbReference type="EMBL" id="MDI9866971.1"/>
    </source>
</evidence>
<reference evidence="2 3" key="1">
    <citation type="submission" date="2023-05" db="EMBL/GenBank/DDBJ databases">
        <title>Novel species of genus Flectobacillus isolated from stream in China.</title>
        <authorList>
            <person name="Lu H."/>
        </authorList>
    </citation>
    <scope>NUCLEOTIDE SEQUENCE [LARGE SCALE GENOMIC DNA]</scope>
    <source>
        <strain evidence="2 3">DC10W</strain>
    </source>
</reference>
<sequence>MGTFDIQSQSSWSKSEKNIFKFFGLYFFIQILPIDLSFLKHIASTNWLTLQYRDIFYLSRYAPDFLGEQSFLNWIIVAILALVGTILWDKVLPKDINYDKWYYWIRVFVRYRLALGLIGYAFLKVYTIQSPEPSLSNLNTNYGDFTAWKLFSLGLGVVPSYQSFLGLVELAGALLLLHRKTTTLGTLIILPFAGNVAISNIAYEGGEYVYAFYLISLGLYLFAFDAIRLFKLVSLEQPVDQNHFQPEFREKKQLYRLTLKGLYIIVFVVFYGYKTKAGASGGGYHFPSQAGLSQLTGVYNVKTFKLNNQEIPYSKTDSVRWQDVIFEKWNTISIKSNREVNIKNLPTEEIFSKDSQRIYELAGTQGRHFYSYQKDPSSNILRLTNRNVNYKNDALTIHYQVLNDSIVVLSGVDAHQDSVYAVLEKLNKKYLINEAKKVGRRSVLKL</sequence>
<feature type="transmembrane region" description="Helical" evidence="1">
    <location>
        <begin position="254"/>
        <end position="273"/>
    </location>
</feature>
<feature type="transmembrane region" description="Helical" evidence="1">
    <location>
        <begin position="209"/>
        <end position="233"/>
    </location>
</feature>
<keyword evidence="1" id="KW-0812">Transmembrane</keyword>
<evidence type="ECO:0000313" key="3">
    <source>
        <dbReference type="Proteomes" id="UP001236569"/>
    </source>
</evidence>
<dbReference type="RefSeq" id="WP_283371688.1">
    <property type="nucleotide sequence ID" value="NZ_JASHID010000022.1"/>
</dbReference>
<dbReference type="EMBL" id="JASHID010000022">
    <property type="protein sequence ID" value="MDI9866971.1"/>
    <property type="molecule type" value="Genomic_DNA"/>
</dbReference>
<gene>
    <name evidence="2" type="ORF">QM480_21710</name>
</gene>
<organism evidence="2 3">
    <name type="scientific">Flectobacillus longus</name>
    <dbReference type="NCBI Taxonomy" id="2984207"/>
    <lineage>
        <taxon>Bacteria</taxon>
        <taxon>Pseudomonadati</taxon>
        <taxon>Bacteroidota</taxon>
        <taxon>Cytophagia</taxon>
        <taxon>Cytophagales</taxon>
        <taxon>Flectobacillaceae</taxon>
        <taxon>Flectobacillus</taxon>
    </lineage>
</organism>
<name>A0ABT6YTS6_9BACT</name>
<feature type="transmembrane region" description="Helical" evidence="1">
    <location>
        <begin position="148"/>
        <end position="177"/>
    </location>
</feature>
<feature type="transmembrane region" description="Helical" evidence="1">
    <location>
        <begin position="71"/>
        <end position="88"/>
    </location>
</feature>
<keyword evidence="1" id="KW-1133">Transmembrane helix</keyword>
<feature type="transmembrane region" description="Helical" evidence="1">
    <location>
        <begin position="109"/>
        <end position="128"/>
    </location>
</feature>